<dbReference type="RefSeq" id="WP_121064248.1">
    <property type="nucleotide sequence ID" value="NZ_RBIQ01000007.1"/>
</dbReference>
<dbReference type="Gene3D" id="3.90.550.10">
    <property type="entry name" value="Spore Coat Polysaccharide Biosynthesis Protein SpsA, Chain A"/>
    <property type="match status" value="1"/>
</dbReference>
<accession>A0A495EDX9</accession>
<reference evidence="1 2" key="1">
    <citation type="submission" date="2018-10" db="EMBL/GenBank/DDBJ databases">
        <title>Genomic Encyclopedia of Archaeal and Bacterial Type Strains, Phase II (KMG-II): from individual species to whole genera.</title>
        <authorList>
            <person name="Goeker M."/>
        </authorList>
    </citation>
    <scope>NUCLEOTIDE SEQUENCE [LARGE SCALE GENOMIC DNA]</scope>
    <source>
        <strain evidence="1 2">DSM 25230</strain>
    </source>
</reference>
<dbReference type="OrthoDB" id="9798250at2"/>
<dbReference type="InterPro" id="IPR018641">
    <property type="entry name" value="Trfase_1_rSAM/seldom-assoc"/>
</dbReference>
<dbReference type="AlphaFoldDB" id="A0A495EDX9"/>
<comment type="caution">
    <text evidence="1">The sequence shown here is derived from an EMBL/GenBank/DDBJ whole genome shotgun (WGS) entry which is preliminary data.</text>
</comment>
<keyword evidence="2" id="KW-1185">Reference proteome</keyword>
<dbReference type="Pfam" id="PF09837">
    <property type="entry name" value="DUF2064"/>
    <property type="match status" value="1"/>
</dbReference>
<dbReference type="PANTHER" id="PTHR36529:SF1">
    <property type="entry name" value="GLYCOSYLTRANSFERASE"/>
    <property type="match status" value="1"/>
</dbReference>
<dbReference type="InterPro" id="IPR029044">
    <property type="entry name" value="Nucleotide-diphossugar_trans"/>
</dbReference>
<dbReference type="EMBL" id="RBIQ01000007">
    <property type="protein sequence ID" value="RKR14753.1"/>
    <property type="molecule type" value="Genomic_DNA"/>
</dbReference>
<name>A0A495EDX9_9FLAO</name>
<evidence type="ECO:0000313" key="2">
    <source>
        <dbReference type="Proteomes" id="UP000269412"/>
    </source>
</evidence>
<dbReference type="Proteomes" id="UP000269412">
    <property type="component" value="Unassembled WGS sequence"/>
</dbReference>
<evidence type="ECO:0008006" key="3">
    <source>
        <dbReference type="Google" id="ProtNLM"/>
    </source>
</evidence>
<evidence type="ECO:0000313" key="1">
    <source>
        <dbReference type="EMBL" id="RKR14753.1"/>
    </source>
</evidence>
<proteinExistence type="predicted"/>
<gene>
    <name evidence="1" type="ORF">CLV91_0832</name>
</gene>
<sequence>MKFKSSKQTAIVFFAQSSIEEVKHKKIANGISLFSALTKKTLDTIYKSKLPFFHFTEQEQVGNTFGERFTNAISSVYDLGYERVIAIGNDTPQLTKHHLLKAAQEISENKTVLGLSLDGGFYLMGFHKAQFNAHLFKNLSWQTNALKEQVFTWIKANKINVLKLNALKDIDTEKDVFTISSLYILRNSSFYILLLQFVQETKNIFYYIQNIVISSTKSVFYNKGSPFLQLQHPFFN</sequence>
<dbReference type="PANTHER" id="PTHR36529">
    <property type="entry name" value="SLL1095 PROTEIN"/>
    <property type="match status" value="1"/>
</dbReference>
<dbReference type="SUPFAM" id="SSF53448">
    <property type="entry name" value="Nucleotide-diphospho-sugar transferases"/>
    <property type="match status" value="1"/>
</dbReference>
<organism evidence="1 2">
    <name type="scientific">Maribacter vaceletii</name>
    <dbReference type="NCBI Taxonomy" id="1206816"/>
    <lineage>
        <taxon>Bacteria</taxon>
        <taxon>Pseudomonadati</taxon>
        <taxon>Bacteroidota</taxon>
        <taxon>Flavobacteriia</taxon>
        <taxon>Flavobacteriales</taxon>
        <taxon>Flavobacteriaceae</taxon>
        <taxon>Maribacter</taxon>
    </lineage>
</organism>
<protein>
    <recommendedName>
        <fullName evidence="3">DUF2064 domain-containing protein</fullName>
    </recommendedName>
</protein>